<comment type="caution">
    <text evidence="5">The sequence shown here is derived from an EMBL/GenBank/DDBJ whole genome shotgun (WGS) entry which is preliminary data.</text>
</comment>
<dbReference type="AlphaFoldDB" id="A0AAD5W336"/>
<evidence type="ECO:0000256" key="1">
    <source>
        <dbReference type="ARBA" id="ARBA00007806"/>
    </source>
</evidence>
<dbReference type="GO" id="GO:0005975">
    <property type="term" value="P:carbohydrate metabolic process"/>
    <property type="evidence" value="ECO:0007669"/>
    <property type="project" value="InterPro"/>
</dbReference>
<dbReference type="InterPro" id="IPR011333">
    <property type="entry name" value="SKP1/BTB/POZ_sf"/>
</dbReference>
<dbReference type="Gene3D" id="3.30.710.10">
    <property type="entry name" value="Potassium Channel Kv1.1, Chain A"/>
    <property type="match status" value="1"/>
</dbReference>
<keyword evidence="2" id="KW-0326">Glycosidase</keyword>
<dbReference type="GO" id="GO:0004553">
    <property type="term" value="F:hydrolase activity, hydrolyzing O-glycosyl compounds"/>
    <property type="evidence" value="ECO:0007669"/>
    <property type="project" value="InterPro"/>
</dbReference>
<accession>A0AAD5W336</accession>
<dbReference type="PROSITE" id="PS50097">
    <property type="entry name" value="BTB"/>
    <property type="match status" value="1"/>
</dbReference>
<feature type="domain" description="BTB" evidence="4">
    <location>
        <begin position="695"/>
        <end position="768"/>
    </location>
</feature>
<keyword evidence="6" id="KW-1185">Reference proteome</keyword>
<dbReference type="Pfam" id="PF00651">
    <property type="entry name" value="BTB"/>
    <property type="match status" value="1"/>
</dbReference>
<dbReference type="PANTHER" id="PTHR43863:SF2">
    <property type="entry name" value="MALTASE-GLUCOAMYLASE"/>
    <property type="match status" value="1"/>
</dbReference>
<protein>
    <recommendedName>
        <fullName evidence="4">BTB domain-containing protein</fullName>
    </recommendedName>
</protein>
<organism evidence="5 6">
    <name type="scientific">Leucocoprinus birnbaumii</name>
    <dbReference type="NCBI Taxonomy" id="56174"/>
    <lineage>
        <taxon>Eukaryota</taxon>
        <taxon>Fungi</taxon>
        <taxon>Dikarya</taxon>
        <taxon>Basidiomycota</taxon>
        <taxon>Agaricomycotina</taxon>
        <taxon>Agaricomycetes</taxon>
        <taxon>Agaricomycetidae</taxon>
        <taxon>Agaricales</taxon>
        <taxon>Agaricineae</taxon>
        <taxon>Agaricaceae</taxon>
        <taxon>Leucocoprinus</taxon>
    </lineage>
</organism>
<comment type="similarity">
    <text evidence="1 2">Belongs to the glycosyl hydrolase 31 family.</text>
</comment>
<sequence length="934" mass="106079">MLDLFVLPHHWIMLLRNFALRLLALPVAISLAADYFQPNGTGIKLQNGFERVYIQPFGNHGFRVRATILRDPTGNEPSALLDPPLEGPSSKGLEHSINAPFMGNGTIRNGNLVVEVLLGATSFYRVEPNGTRALLTREYKDTKAPYARNYVQNIIGSAYQAQFTFSADPNEIFVGTGQHACCNDHSVNKKGQVIDLYNYNSHVTLPVWMSNKGYLMFVNYPGNGRIEFDRLKTRFVADETTVFDYYITTAPVGDYDSLQQQFTAVTGRQPTPPDFILGYQQSKLRYYNQTQITTLAQRFHDENVPVSLIVVDFFAWKFQGDWSFDSSVWPDPAAMAAEVKKLTGAEMMVSLWPSVEDLSVNYLALQEQGLLAIERGGTGITDSFAGVYTRLIDSTNPAAREFLWKRLNDSYFSKGIHNFWIDQADGGSLGEFYVNNGQDPLITIPYPRPFTQYFLGSQESTGKMYPWLHQQAIEEGFNNLTNRNPSTATSCDHMSLTRSTFVGGQRFCSYLWSGDTDSRFDVLLQQITTGVSVAASGISSWTLDIGGFAGLNVDTDEGKELFVRWFGMGVFLPYTRVHGTRSCNITVRTSPLPHANDCPNEPWSYGPENFIILKKVSSFLLLLPRYTNLGNVRQYIALRYQLIPYVKKLFQDLQKTGRVIMRGLYLDFSLSDDFVVKATQANDPVVIHQFMFEDPMIIFLVENQLFKVHRHYLIQESRVFSDMFSLPVEGDKAEGMTDEQPVHLPDVTIKEFEALLRHFYSLPYDKPSAIVPRNSRERELDLLSVAHRFAFDRLFQSLVRQIAPTEFPIAKRISLGDKYGLDKWLLSAFEEILDRKKSLCSNEAAALGLDRVMCYIRARDFMHQEQLEISQQDLQYNKSRVENLEKERLKWPGQRRNIAWAYQSFESEGADTSAPPSRAVTSTAAVVKKYFHVS</sequence>
<dbReference type="InterPro" id="IPR011013">
    <property type="entry name" value="Gal_mutarotase_sf_dom"/>
</dbReference>
<reference evidence="5" key="1">
    <citation type="submission" date="2022-07" db="EMBL/GenBank/DDBJ databases">
        <title>Genome Sequence of Leucocoprinus birnbaumii.</title>
        <authorList>
            <person name="Buettner E."/>
        </authorList>
    </citation>
    <scope>NUCLEOTIDE SEQUENCE</scope>
    <source>
        <strain evidence="5">VT141</strain>
    </source>
</reference>
<dbReference type="CDD" id="cd18186">
    <property type="entry name" value="BTB_POZ_ZBTB_KLHL-like"/>
    <property type="match status" value="1"/>
</dbReference>
<name>A0AAD5W336_9AGAR</name>
<evidence type="ECO:0000256" key="3">
    <source>
        <dbReference type="SAM" id="SignalP"/>
    </source>
</evidence>
<dbReference type="GO" id="GO:0030246">
    <property type="term" value="F:carbohydrate binding"/>
    <property type="evidence" value="ECO:0007669"/>
    <property type="project" value="InterPro"/>
</dbReference>
<dbReference type="Gene3D" id="3.20.20.80">
    <property type="entry name" value="Glycosidases"/>
    <property type="match status" value="1"/>
</dbReference>
<keyword evidence="3" id="KW-0732">Signal</keyword>
<dbReference type="InterPro" id="IPR017853">
    <property type="entry name" value="GH"/>
</dbReference>
<dbReference type="Gene3D" id="2.60.40.1760">
    <property type="entry name" value="glycosyl hydrolase (family 31)"/>
    <property type="match status" value="1"/>
</dbReference>
<dbReference type="Proteomes" id="UP001213000">
    <property type="component" value="Unassembled WGS sequence"/>
</dbReference>
<dbReference type="SUPFAM" id="SSF74650">
    <property type="entry name" value="Galactose mutarotase-like"/>
    <property type="match status" value="1"/>
</dbReference>
<gene>
    <name evidence="5" type="ORF">NP233_g945</name>
</gene>
<dbReference type="CDD" id="cd14752">
    <property type="entry name" value="GH31_N"/>
    <property type="match status" value="1"/>
</dbReference>
<dbReference type="Pfam" id="PF01055">
    <property type="entry name" value="Glyco_hydro_31_2nd"/>
    <property type="match status" value="1"/>
</dbReference>
<feature type="signal peptide" evidence="3">
    <location>
        <begin position="1"/>
        <end position="24"/>
    </location>
</feature>
<evidence type="ECO:0000256" key="2">
    <source>
        <dbReference type="RuleBase" id="RU361185"/>
    </source>
</evidence>
<dbReference type="SUPFAM" id="SSF54695">
    <property type="entry name" value="POZ domain"/>
    <property type="match status" value="1"/>
</dbReference>
<dbReference type="SUPFAM" id="SSF51445">
    <property type="entry name" value="(Trans)glycosidases"/>
    <property type="match status" value="1"/>
</dbReference>
<evidence type="ECO:0000259" key="4">
    <source>
        <dbReference type="PROSITE" id="PS50097"/>
    </source>
</evidence>
<dbReference type="SMART" id="SM00225">
    <property type="entry name" value="BTB"/>
    <property type="match status" value="1"/>
</dbReference>
<evidence type="ECO:0000313" key="6">
    <source>
        <dbReference type="Proteomes" id="UP001213000"/>
    </source>
</evidence>
<keyword evidence="2" id="KW-0378">Hydrolase</keyword>
<evidence type="ECO:0000313" key="5">
    <source>
        <dbReference type="EMBL" id="KAJ3575661.1"/>
    </source>
</evidence>
<proteinExistence type="inferred from homology"/>
<feature type="chain" id="PRO_5042258340" description="BTB domain-containing protein" evidence="3">
    <location>
        <begin position="25"/>
        <end position="934"/>
    </location>
</feature>
<dbReference type="EMBL" id="JANIEX010000030">
    <property type="protein sequence ID" value="KAJ3575661.1"/>
    <property type="molecule type" value="Genomic_DNA"/>
</dbReference>
<dbReference type="InterPro" id="IPR000322">
    <property type="entry name" value="Glyco_hydro_31_TIM"/>
</dbReference>
<dbReference type="PANTHER" id="PTHR43863">
    <property type="entry name" value="HYDROLASE, PUTATIVE (AFU_ORTHOLOGUE AFUA_1G03140)-RELATED"/>
    <property type="match status" value="1"/>
</dbReference>
<dbReference type="InterPro" id="IPR000210">
    <property type="entry name" value="BTB/POZ_dom"/>
</dbReference>
<dbReference type="InterPro" id="IPR051816">
    <property type="entry name" value="Glycosyl_Hydrolase_31"/>
</dbReference>